<dbReference type="CDD" id="cd03354">
    <property type="entry name" value="LbH_SAT"/>
    <property type="match status" value="1"/>
</dbReference>
<dbReference type="PIRSF" id="PIRSF000441">
    <property type="entry name" value="CysE"/>
    <property type="match status" value="1"/>
</dbReference>
<evidence type="ECO:0000256" key="7">
    <source>
        <dbReference type="PIRNR" id="PIRNR000441"/>
    </source>
</evidence>
<dbReference type="InterPro" id="IPR042122">
    <property type="entry name" value="Ser_AcTrfase_N_sf"/>
</dbReference>
<dbReference type="KEGG" id="saqt:GJV85_06850"/>
<dbReference type="GO" id="GO:0006535">
    <property type="term" value="P:cysteine biosynthetic process from serine"/>
    <property type="evidence" value="ECO:0007669"/>
    <property type="project" value="InterPro"/>
</dbReference>
<protein>
    <recommendedName>
        <fullName evidence="7">Serine acetyltransferase</fullName>
        <ecNumber evidence="7">2.3.1.30</ecNumber>
    </recommendedName>
</protein>
<dbReference type="InterPro" id="IPR001451">
    <property type="entry name" value="Hexapep"/>
</dbReference>
<evidence type="ECO:0000256" key="3">
    <source>
        <dbReference type="ARBA" id="ARBA00022679"/>
    </source>
</evidence>
<dbReference type="GO" id="GO:0009001">
    <property type="term" value="F:serine O-acetyltransferase activity"/>
    <property type="evidence" value="ECO:0007669"/>
    <property type="project" value="UniProtKB-EC"/>
</dbReference>
<dbReference type="EMBL" id="CP046072">
    <property type="protein sequence ID" value="QSZ41835.1"/>
    <property type="molecule type" value="Genomic_DNA"/>
</dbReference>
<keyword evidence="2" id="KW-0028">Amino-acid biosynthesis</keyword>
<evidence type="ECO:0000256" key="1">
    <source>
        <dbReference type="ARBA" id="ARBA00007274"/>
    </source>
</evidence>
<name>A0A975B0E8_9BACT</name>
<evidence type="ECO:0000313" key="9">
    <source>
        <dbReference type="Proteomes" id="UP000671852"/>
    </source>
</evidence>
<dbReference type="Proteomes" id="UP000671852">
    <property type="component" value="Chromosome"/>
</dbReference>
<dbReference type="NCBIfam" id="NF041874">
    <property type="entry name" value="EPS_EpsC"/>
    <property type="match status" value="1"/>
</dbReference>
<evidence type="ECO:0000256" key="5">
    <source>
        <dbReference type="ARBA" id="ARBA00023315"/>
    </source>
</evidence>
<keyword evidence="9" id="KW-1185">Reference proteome</keyword>
<reference evidence="8" key="2">
    <citation type="submission" date="2021-04" db="EMBL/GenBank/DDBJ databases">
        <title>Isolation and characterization of a novel species of the genus Sulfurimonas.</title>
        <authorList>
            <person name="Fukui M."/>
        </authorList>
    </citation>
    <scope>NUCLEOTIDE SEQUENCE</scope>
    <source>
        <strain evidence="8">H1576</strain>
    </source>
</reference>
<reference evidence="8" key="1">
    <citation type="submission" date="2019-11" db="EMBL/GenBank/DDBJ databases">
        <authorList>
            <person name="Kojima H."/>
        </authorList>
    </citation>
    <scope>NUCLEOTIDE SEQUENCE</scope>
    <source>
        <strain evidence="8">H1576</strain>
    </source>
</reference>
<dbReference type="Gene3D" id="1.10.3130.10">
    <property type="entry name" value="serine acetyltransferase, domain 1"/>
    <property type="match status" value="1"/>
</dbReference>
<dbReference type="NCBIfam" id="TIGR01172">
    <property type="entry name" value="cysE"/>
    <property type="match status" value="1"/>
</dbReference>
<evidence type="ECO:0000313" key="8">
    <source>
        <dbReference type="EMBL" id="QSZ41835.1"/>
    </source>
</evidence>
<dbReference type="InterPro" id="IPR053376">
    <property type="entry name" value="Serine_acetyltransferase"/>
</dbReference>
<dbReference type="PROSITE" id="PS00101">
    <property type="entry name" value="HEXAPEP_TRANSFERASES"/>
    <property type="match status" value="1"/>
</dbReference>
<keyword evidence="3 7" id="KW-0808">Transferase</keyword>
<sequence length="233" mass="25868">MGIYSEIKEDFSNAYKNDPALNSKIDFLFNYPGVWAIAWYRLANRLHTSNFKRLARMIMGLTQIFTHIDIHPAATIGRRVFIDHGIGVVIGETSIIEDDVVIYQGVTLGGVSLDSGKRHPTIKRGAVIGAGAKILGNIIIGENAKIGANSVVVKAVPDCSTAIGIPAHVIEKGRCQDPLMHNMLPDINKEMFEYLLKRVAILEHVLVEDNKNVLEEDLELENIYESFIKAMKN</sequence>
<comment type="similarity">
    <text evidence="1 7">Belongs to the transferase hexapeptide repeat family.</text>
</comment>
<dbReference type="EC" id="2.3.1.30" evidence="7"/>
<evidence type="ECO:0000256" key="2">
    <source>
        <dbReference type="ARBA" id="ARBA00022605"/>
    </source>
</evidence>
<dbReference type="Gene3D" id="2.160.10.10">
    <property type="entry name" value="Hexapeptide repeat proteins"/>
    <property type="match status" value="1"/>
</dbReference>
<accession>A0A975B0E8</accession>
<keyword evidence="5 7" id="KW-0012">Acyltransferase</keyword>
<keyword evidence="4" id="KW-0677">Repeat</keyword>
<dbReference type="InterPro" id="IPR005881">
    <property type="entry name" value="Ser_O-AcTrfase"/>
</dbReference>
<organism evidence="8 9">
    <name type="scientific">Sulfurimonas aquatica</name>
    <dbReference type="NCBI Taxonomy" id="2672570"/>
    <lineage>
        <taxon>Bacteria</taxon>
        <taxon>Pseudomonadati</taxon>
        <taxon>Campylobacterota</taxon>
        <taxon>Epsilonproteobacteria</taxon>
        <taxon>Campylobacterales</taxon>
        <taxon>Sulfurimonadaceae</taxon>
        <taxon>Sulfurimonas</taxon>
    </lineage>
</organism>
<dbReference type="InterPro" id="IPR045304">
    <property type="entry name" value="LbH_SAT"/>
</dbReference>
<dbReference type="FunFam" id="2.160.10.10:FF:000007">
    <property type="entry name" value="Serine acetyltransferase"/>
    <property type="match status" value="1"/>
</dbReference>
<dbReference type="Pfam" id="PF00132">
    <property type="entry name" value="Hexapep"/>
    <property type="match status" value="1"/>
</dbReference>
<comment type="catalytic activity">
    <reaction evidence="6 7">
        <text>L-serine + acetyl-CoA = O-acetyl-L-serine + CoA</text>
        <dbReference type="Rhea" id="RHEA:24560"/>
        <dbReference type="ChEBI" id="CHEBI:33384"/>
        <dbReference type="ChEBI" id="CHEBI:57287"/>
        <dbReference type="ChEBI" id="CHEBI:57288"/>
        <dbReference type="ChEBI" id="CHEBI:58340"/>
        <dbReference type="EC" id="2.3.1.30"/>
    </reaction>
</comment>
<dbReference type="GO" id="GO:0005737">
    <property type="term" value="C:cytoplasm"/>
    <property type="evidence" value="ECO:0007669"/>
    <property type="project" value="InterPro"/>
</dbReference>
<evidence type="ECO:0000256" key="6">
    <source>
        <dbReference type="ARBA" id="ARBA00049486"/>
    </source>
</evidence>
<dbReference type="SUPFAM" id="SSF51161">
    <property type="entry name" value="Trimeric LpxA-like enzymes"/>
    <property type="match status" value="1"/>
</dbReference>
<dbReference type="AlphaFoldDB" id="A0A975B0E8"/>
<proteinExistence type="inferred from homology"/>
<dbReference type="InterPro" id="IPR011004">
    <property type="entry name" value="Trimer_LpxA-like_sf"/>
</dbReference>
<dbReference type="InterPro" id="IPR018357">
    <property type="entry name" value="Hexapep_transf_CS"/>
</dbReference>
<evidence type="ECO:0000256" key="4">
    <source>
        <dbReference type="ARBA" id="ARBA00022737"/>
    </source>
</evidence>
<gene>
    <name evidence="8" type="primary">cysE</name>
    <name evidence="8" type="ORF">GJV85_06850</name>
</gene>
<dbReference type="PANTHER" id="PTHR42811">
    <property type="entry name" value="SERINE ACETYLTRANSFERASE"/>
    <property type="match status" value="1"/>
</dbReference>
<dbReference type="RefSeq" id="WP_207560654.1">
    <property type="nucleotide sequence ID" value="NZ_CP046072.1"/>
</dbReference>